<name>A0A7U9P780_GEOTM</name>
<feature type="domain" description="AMP-dependent synthetase/ligase" evidence="3">
    <location>
        <begin position="8"/>
        <end position="374"/>
    </location>
</feature>
<dbReference type="NCBIfam" id="NF004837">
    <property type="entry name" value="PRK06187.1"/>
    <property type="match status" value="1"/>
</dbReference>
<dbReference type="EMBL" id="AYSF01000032">
    <property type="protein sequence ID" value="ESU73150.1"/>
    <property type="molecule type" value="Genomic_DNA"/>
</dbReference>
<accession>A0A7U9P780</accession>
<dbReference type="InterPro" id="IPR020845">
    <property type="entry name" value="AMP-binding_CS"/>
</dbReference>
<dbReference type="InterPro" id="IPR045851">
    <property type="entry name" value="AMP-bd_C_sf"/>
</dbReference>
<reference evidence="5 6" key="1">
    <citation type="journal article" date="2014" name="Genome Announc.">
        <title>Draft Genome Sequence of Geobacillus thermopakistaniensis Strain MAS1.</title>
        <authorList>
            <person name="Siddiqui M.A."/>
            <person name="Rashid N."/>
            <person name="Ayyampalayam S."/>
            <person name="Whitman W.B."/>
        </authorList>
    </citation>
    <scope>NUCLEOTIDE SEQUENCE [LARGE SCALE GENOMIC DNA]</scope>
    <source>
        <strain evidence="5 6">MAS1</strain>
    </source>
</reference>
<dbReference type="Pfam" id="PF00501">
    <property type="entry name" value="AMP-binding"/>
    <property type="match status" value="1"/>
</dbReference>
<dbReference type="InterPro" id="IPR050237">
    <property type="entry name" value="ATP-dep_AMP-bd_enzyme"/>
</dbReference>
<dbReference type="PANTHER" id="PTHR43767:SF7">
    <property type="entry name" value="MEDIUM_LONG-CHAIN-FATTY-ACID--COA LIGASE FADD8"/>
    <property type="match status" value="1"/>
</dbReference>
<dbReference type="PROSITE" id="PS00455">
    <property type="entry name" value="AMP_BINDING"/>
    <property type="match status" value="1"/>
</dbReference>
<evidence type="ECO:0000256" key="1">
    <source>
        <dbReference type="ARBA" id="ARBA00006432"/>
    </source>
</evidence>
<dbReference type="Pfam" id="PF13193">
    <property type="entry name" value="AMP-binding_C"/>
    <property type="match status" value="1"/>
</dbReference>
<proteinExistence type="inferred from homology"/>
<dbReference type="GO" id="GO:0016877">
    <property type="term" value="F:ligase activity, forming carbon-sulfur bonds"/>
    <property type="evidence" value="ECO:0007669"/>
    <property type="project" value="UniProtKB-ARBA"/>
</dbReference>
<dbReference type="InterPro" id="IPR042099">
    <property type="entry name" value="ANL_N_sf"/>
</dbReference>
<dbReference type="Gene3D" id="3.40.50.12780">
    <property type="entry name" value="N-terminal domain of ligase-like"/>
    <property type="match status" value="1"/>
</dbReference>
<dbReference type="AlphaFoldDB" id="A0A7U9P780"/>
<evidence type="ECO:0000259" key="3">
    <source>
        <dbReference type="Pfam" id="PF00501"/>
    </source>
</evidence>
<dbReference type="FunFam" id="3.30.300.30:FF:000008">
    <property type="entry name" value="2,3-dihydroxybenzoate-AMP ligase"/>
    <property type="match status" value="1"/>
</dbReference>
<dbReference type="InterPro" id="IPR025110">
    <property type="entry name" value="AMP-bd_C"/>
</dbReference>
<gene>
    <name evidence="5" type="ORF">T260_04530</name>
</gene>
<organism evidence="5 6">
    <name type="scientific">Geobacillus thermopakistaniensis (strain MAS1)</name>
    <dbReference type="NCBI Taxonomy" id="1408282"/>
    <lineage>
        <taxon>Bacteria</taxon>
        <taxon>Bacillati</taxon>
        <taxon>Bacillota</taxon>
        <taxon>Bacilli</taxon>
        <taxon>Bacillales</taxon>
        <taxon>Anoxybacillaceae</taxon>
        <taxon>Geobacillus</taxon>
    </lineage>
</organism>
<dbReference type="SUPFAM" id="SSF56801">
    <property type="entry name" value="Acetyl-CoA synthetase-like"/>
    <property type="match status" value="1"/>
</dbReference>
<dbReference type="Gene3D" id="3.30.300.30">
    <property type="match status" value="1"/>
</dbReference>
<evidence type="ECO:0000256" key="2">
    <source>
        <dbReference type="ARBA" id="ARBA00022598"/>
    </source>
</evidence>
<comment type="similarity">
    <text evidence="1">Belongs to the ATP-dependent AMP-binding enzyme family.</text>
</comment>
<keyword evidence="2" id="KW-0436">Ligase</keyword>
<sequence length="517" mass="58445">MHARELIQRGAKYYPNHTGVIFQGKSLTFEQVLRRSNKLANALLRMGLKKGDRVASLLSNSLQSVEIDFALLLSGLVRVPLNTRLSENEHRHMINETDAKAILFTEEFTDRVTALKPTLSSVEHYCQLNSTPNHSWILSLEEIAKNETDDDPPIMVKEDDLATIQYTSGTTGTLKAAVHTQETWAAICNNILHAIRIEEGDVMLHAAPLTHASGTLVLPHWIRGAANAILPRFTPREFLEEVDKIKATTLNLVPTMIIMLLNDPQVEQYSFSSVRNIIYGASPMPREALRRGIKLWGAKFIQYYGQTEAPLILTLLEASDHIIDGINAEQRLLSCGRATSNVEIKIVDENDNEVDAGNIGEIVVKTNQAMIGYWKAPELTQETIKHGWVYTRDMGYLDEQGYLYLVDRKSDMIITGGFNVYPREIEDILYQHPAVLEAAVVGVPDETWGETIKAFVVLREGFTVSEQDIIEYCKEHLASYKKPKSVEFVDELPKSPVGKVVRRWLRDPYWAKHERKI</sequence>
<dbReference type="RefSeq" id="WP_023633566.1">
    <property type="nucleotide sequence ID" value="NZ_AYSF01000032.1"/>
</dbReference>
<keyword evidence="6" id="KW-1185">Reference proteome</keyword>
<dbReference type="CDD" id="cd17631">
    <property type="entry name" value="FACL_FadD13-like"/>
    <property type="match status" value="1"/>
</dbReference>
<feature type="domain" description="AMP-binding enzyme C-terminal" evidence="4">
    <location>
        <begin position="424"/>
        <end position="499"/>
    </location>
</feature>
<comment type="caution">
    <text evidence="5">The sequence shown here is derived from an EMBL/GenBank/DDBJ whole genome shotgun (WGS) entry which is preliminary data.</text>
</comment>
<evidence type="ECO:0000313" key="5">
    <source>
        <dbReference type="EMBL" id="ESU73150.1"/>
    </source>
</evidence>
<protein>
    <submittedName>
        <fullName evidence="5">AMP-dependent synthetase</fullName>
    </submittedName>
</protein>
<dbReference type="PANTHER" id="PTHR43767">
    <property type="entry name" value="LONG-CHAIN-FATTY-ACID--COA LIGASE"/>
    <property type="match status" value="1"/>
</dbReference>
<dbReference type="InterPro" id="IPR000873">
    <property type="entry name" value="AMP-dep_synth/lig_dom"/>
</dbReference>
<evidence type="ECO:0000259" key="4">
    <source>
        <dbReference type="Pfam" id="PF13193"/>
    </source>
</evidence>
<evidence type="ECO:0000313" key="6">
    <source>
        <dbReference type="Proteomes" id="UP000018339"/>
    </source>
</evidence>
<dbReference type="Proteomes" id="UP000018339">
    <property type="component" value="Unassembled WGS sequence"/>
</dbReference>